<evidence type="ECO:0000256" key="2">
    <source>
        <dbReference type="ARBA" id="ARBA00022723"/>
    </source>
</evidence>
<evidence type="ECO:0000313" key="7">
    <source>
        <dbReference type="Proteomes" id="UP000598775"/>
    </source>
</evidence>
<evidence type="ECO:0000313" key="6">
    <source>
        <dbReference type="EMBL" id="GGF41214.1"/>
    </source>
</evidence>
<dbReference type="EMBL" id="BMGP01000009">
    <property type="protein sequence ID" value="GGF41214.1"/>
    <property type="molecule type" value="Genomic_DNA"/>
</dbReference>
<proteinExistence type="inferred from homology"/>
<sequence length="289" mass="31280">MTSLPAPSPWTAALPEANPPEGMALYQLPTGTYDTRAALAVRGGSFRDKRHFAANAVLVTHPGGDFLIDAGFGEQVDEHVKMLPLFTRAPYTKTTTVYEQLVRAGYDFTRLRGVILTHSHWDHSSGLDSLDVPIWINKGEREYAAKDGDGKVFRTVSVGHKIHEYVFGGPAYLGFAKSFDVYGDGSLVIALAGGHTTGSVVVFVTLPSASPVASGKRYAFIGDLTWQYDGIKRRAERPWLLRTLADSDAGQVREGIVLAAALVDVMRVVPAHDVGAYDGIPVLPRVMPS</sequence>
<feature type="domain" description="Metallo-beta-lactamase" evidence="5">
    <location>
        <begin position="53"/>
        <end position="272"/>
    </location>
</feature>
<dbReference type="GO" id="GO:0016787">
    <property type="term" value="F:hydrolase activity"/>
    <property type="evidence" value="ECO:0007669"/>
    <property type="project" value="UniProtKB-KW"/>
</dbReference>
<dbReference type="Gene3D" id="3.60.15.10">
    <property type="entry name" value="Ribonuclease Z/Hydroxyacylglutathione hydrolase-like"/>
    <property type="match status" value="1"/>
</dbReference>
<accession>A0A917F4A1</accession>
<evidence type="ECO:0000259" key="5">
    <source>
        <dbReference type="SMART" id="SM00849"/>
    </source>
</evidence>
<protein>
    <submittedName>
        <fullName evidence="6">MBL fold metallo-hydrolase</fullName>
    </submittedName>
</protein>
<dbReference type="InterPro" id="IPR036866">
    <property type="entry name" value="RibonucZ/Hydroxyglut_hydro"/>
</dbReference>
<dbReference type="SUPFAM" id="SSF56281">
    <property type="entry name" value="Metallo-hydrolase/oxidoreductase"/>
    <property type="match status" value="1"/>
</dbReference>
<dbReference type="AlphaFoldDB" id="A0A917F4A1"/>
<gene>
    <name evidence="6" type="ORF">GCM10011399_37390</name>
</gene>
<comment type="caution">
    <text evidence="6">The sequence shown here is derived from an EMBL/GenBank/DDBJ whole genome shotgun (WGS) entry which is preliminary data.</text>
</comment>
<keyword evidence="7" id="KW-1185">Reference proteome</keyword>
<keyword evidence="2" id="KW-0479">Metal-binding</keyword>
<evidence type="ECO:0000256" key="4">
    <source>
        <dbReference type="ARBA" id="ARBA00022833"/>
    </source>
</evidence>
<keyword evidence="4" id="KW-0862">Zinc</keyword>
<evidence type="ECO:0000256" key="3">
    <source>
        <dbReference type="ARBA" id="ARBA00022801"/>
    </source>
</evidence>
<dbReference type="RefSeq" id="WP_188681182.1">
    <property type="nucleotide sequence ID" value="NZ_BMGP01000009.1"/>
</dbReference>
<dbReference type="Proteomes" id="UP000598775">
    <property type="component" value="Unassembled WGS sequence"/>
</dbReference>
<keyword evidence="3" id="KW-0378">Hydrolase</keyword>
<evidence type="ECO:0000256" key="1">
    <source>
        <dbReference type="ARBA" id="ARBA00007749"/>
    </source>
</evidence>
<dbReference type="PANTHER" id="PTHR42978:SF3">
    <property type="entry name" value="BLR3078 PROTEIN"/>
    <property type="match status" value="1"/>
</dbReference>
<dbReference type="GO" id="GO:0046872">
    <property type="term" value="F:metal ion binding"/>
    <property type="evidence" value="ECO:0007669"/>
    <property type="project" value="UniProtKB-KW"/>
</dbReference>
<dbReference type="Pfam" id="PF00753">
    <property type="entry name" value="Lactamase_B"/>
    <property type="match status" value="1"/>
</dbReference>
<dbReference type="InterPro" id="IPR001279">
    <property type="entry name" value="Metallo-B-lactamas"/>
</dbReference>
<reference evidence="6 7" key="1">
    <citation type="journal article" date="2014" name="Int. J. Syst. Evol. Microbiol.">
        <title>Complete genome sequence of Corynebacterium casei LMG S-19264T (=DSM 44701T), isolated from a smear-ripened cheese.</title>
        <authorList>
            <consortium name="US DOE Joint Genome Institute (JGI-PGF)"/>
            <person name="Walter F."/>
            <person name="Albersmeier A."/>
            <person name="Kalinowski J."/>
            <person name="Ruckert C."/>
        </authorList>
    </citation>
    <scope>NUCLEOTIDE SEQUENCE [LARGE SCALE GENOMIC DNA]</scope>
    <source>
        <strain evidence="6 7">CGMCC 1.12976</strain>
    </source>
</reference>
<dbReference type="SMART" id="SM00849">
    <property type="entry name" value="Lactamase_B"/>
    <property type="match status" value="1"/>
</dbReference>
<name>A0A917F4A1_9MICO</name>
<dbReference type="InterPro" id="IPR051013">
    <property type="entry name" value="MBL_superfamily_lactonases"/>
</dbReference>
<organism evidence="6 7">
    <name type="scientific">Subtercola lobariae</name>
    <dbReference type="NCBI Taxonomy" id="1588641"/>
    <lineage>
        <taxon>Bacteria</taxon>
        <taxon>Bacillati</taxon>
        <taxon>Actinomycetota</taxon>
        <taxon>Actinomycetes</taxon>
        <taxon>Micrococcales</taxon>
        <taxon>Microbacteriaceae</taxon>
        <taxon>Subtercola</taxon>
    </lineage>
</organism>
<dbReference type="PANTHER" id="PTHR42978">
    <property type="entry name" value="QUORUM-QUENCHING LACTONASE YTNP-RELATED-RELATED"/>
    <property type="match status" value="1"/>
</dbReference>
<comment type="similarity">
    <text evidence="1">Belongs to the metallo-beta-lactamase superfamily.</text>
</comment>